<evidence type="ECO:0000313" key="4">
    <source>
        <dbReference type="EMBL" id="KAK6155707.1"/>
    </source>
</evidence>
<dbReference type="EMBL" id="JABTTQ020000005">
    <property type="protein sequence ID" value="KAK6155707.1"/>
    <property type="molecule type" value="Genomic_DNA"/>
</dbReference>
<feature type="region of interest" description="Disordered" evidence="2">
    <location>
        <begin position="271"/>
        <end position="298"/>
    </location>
</feature>
<feature type="coiled-coil region" evidence="1">
    <location>
        <begin position="803"/>
        <end position="837"/>
    </location>
</feature>
<dbReference type="InterPro" id="IPR019448">
    <property type="entry name" value="NT-C2"/>
</dbReference>
<evidence type="ECO:0000256" key="1">
    <source>
        <dbReference type="SAM" id="Coils"/>
    </source>
</evidence>
<protein>
    <recommendedName>
        <fullName evidence="3">C2 NT-type domain-containing protein</fullName>
    </recommendedName>
</protein>
<feature type="domain" description="C2 NT-type" evidence="3">
    <location>
        <begin position="1"/>
        <end position="136"/>
    </location>
</feature>
<reference evidence="4 5" key="1">
    <citation type="journal article" date="2021" name="Comput. Struct. Biotechnol. J.">
        <title>De novo genome assembly of the potent medicinal plant Rehmannia glutinosa using nanopore technology.</title>
        <authorList>
            <person name="Ma L."/>
            <person name="Dong C."/>
            <person name="Song C."/>
            <person name="Wang X."/>
            <person name="Zheng X."/>
            <person name="Niu Y."/>
            <person name="Chen S."/>
            <person name="Feng W."/>
        </authorList>
    </citation>
    <scope>NUCLEOTIDE SEQUENCE [LARGE SCALE GENOMIC DNA]</scope>
    <source>
        <strain evidence="4">DH-2019</strain>
    </source>
</reference>
<dbReference type="PANTHER" id="PTHR34452">
    <property type="entry name" value="MYOSIN HEAVY CHAIN-RELATED PROTEIN"/>
    <property type="match status" value="1"/>
</dbReference>
<feature type="compositionally biased region" description="Basic and acidic residues" evidence="2">
    <location>
        <begin position="280"/>
        <end position="295"/>
    </location>
</feature>
<evidence type="ECO:0000256" key="2">
    <source>
        <dbReference type="SAM" id="MobiDB-lite"/>
    </source>
</evidence>
<dbReference type="PANTHER" id="PTHR34452:SF14">
    <property type="entry name" value="MYOSIN HEAVY CHAIN, MUSCLE"/>
    <property type="match status" value="1"/>
</dbReference>
<sequence length="861" mass="98822">MFKRSEKKIKAVFKMQFQATQVPQLKSKSLMISLVPVDVGKPTVRLPKAPILEGTCTWESPVYETVKLVKEIKTGRIREKFYYVVVSTGSSKAGFLGEVSIDFADLSEATKPLNLTLPLQTSKSGAILHVTVQRMQGGPDSRHDEDIEEPVDESYDRNLDSFGKRNPKSPESDDLSEVTSLNDEQNGSLEDAESDNNDAESRDGVKAVSTDMLGRLTNQMKMFERKAELSELEVQSLRKQITKETRRGQQLSEQIVCLKEERDALKAECEQLKSSSSTTKNEEAVSSHTQKETTDMRSSLEIIKQELQREKQLNKKLKLQLQKTEDSNSEFVLAMRDLTKKLDQKNTEISRLSTKIKAFHSGSEALAASPRTKMNLNEESKAPEDLASKHGNIDEAETLKQKIEMLYSEIEVHKKEKAEIRMDVERLTQDYESLETENKDINSKLEQNEKEKMEIQHNYTESLATGKKLNFQVASLEAENKRQALQYSESLNMIDELEFQVESLQKELEKQAQIFEEDLEAVTELKVEQEQRAIRAEEALRKTRWSNANTAERLQEEFKQISAEMSLKIEENEKLAQEAITEANDLRQKNEVLEELLQKAKEELQIIRDQYERILQERPDQNDWIVGSNKNSEMAKQKTIFGDESEQMKTIEESETLQRLKSEKKDLERQLASVRKEAEKLMQENASVKSQINLKKTKEENLHLEVKKLRLKNNEVKSHMLELQSEKEGLKKEMSKLQKSLCKKEQEKEKAELQNRIQTVPAKQLKQESMPADHINDVVLEGRKNKGENIKGKSGQSDVGCDVSSLLSEVVSLKEINKSMEDELKEMHERYSEISLRFAEVEGERQQLVMTLRNLKSGKKN</sequence>
<organism evidence="4 5">
    <name type="scientific">Rehmannia glutinosa</name>
    <name type="common">Chinese foxglove</name>
    <dbReference type="NCBI Taxonomy" id="99300"/>
    <lineage>
        <taxon>Eukaryota</taxon>
        <taxon>Viridiplantae</taxon>
        <taxon>Streptophyta</taxon>
        <taxon>Embryophyta</taxon>
        <taxon>Tracheophyta</taxon>
        <taxon>Spermatophyta</taxon>
        <taxon>Magnoliopsida</taxon>
        <taxon>eudicotyledons</taxon>
        <taxon>Gunneridae</taxon>
        <taxon>Pentapetalae</taxon>
        <taxon>asterids</taxon>
        <taxon>lamiids</taxon>
        <taxon>Lamiales</taxon>
        <taxon>Orobanchaceae</taxon>
        <taxon>Rehmannieae</taxon>
        <taxon>Rehmannia</taxon>
    </lineage>
</organism>
<feature type="coiled-coil region" evidence="1">
    <location>
        <begin position="650"/>
        <end position="763"/>
    </location>
</feature>
<name>A0ABR0X7S2_REHGL</name>
<dbReference type="PROSITE" id="PS51840">
    <property type="entry name" value="C2_NT"/>
    <property type="match status" value="1"/>
</dbReference>
<evidence type="ECO:0000313" key="5">
    <source>
        <dbReference type="Proteomes" id="UP001318860"/>
    </source>
</evidence>
<feature type="region of interest" description="Disordered" evidence="2">
    <location>
        <begin position="135"/>
        <end position="208"/>
    </location>
</feature>
<dbReference type="Proteomes" id="UP001318860">
    <property type="component" value="Unassembled WGS sequence"/>
</dbReference>
<accession>A0ABR0X7S2</accession>
<proteinExistence type="predicted"/>
<feature type="compositionally biased region" description="Basic and acidic residues" evidence="2">
    <location>
        <begin position="154"/>
        <end position="171"/>
    </location>
</feature>
<feature type="coiled-coil region" evidence="1">
    <location>
        <begin position="487"/>
        <end position="617"/>
    </location>
</feature>
<feature type="coiled-coil region" evidence="1">
    <location>
        <begin position="396"/>
        <end position="458"/>
    </location>
</feature>
<gene>
    <name evidence="4" type="ORF">DH2020_009955</name>
</gene>
<evidence type="ECO:0000259" key="3">
    <source>
        <dbReference type="PROSITE" id="PS51840"/>
    </source>
</evidence>
<dbReference type="Pfam" id="PF10358">
    <property type="entry name" value="NT-C2"/>
    <property type="match status" value="1"/>
</dbReference>
<keyword evidence="1" id="KW-0175">Coiled coil</keyword>
<feature type="compositionally biased region" description="Polar residues" evidence="2">
    <location>
        <begin position="177"/>
        <end position="188"/>
    </location>
</feature>
<keyword evidence="5" id="KW-1185">Reference proteome</keyword>
<comment type="caution">
    <text evidence="4">The sequence shown here is derived from an EMBL/GenBank/DDBJ whole genome shotgun (WGS) entry which is preliminary data.</text>
</comment>